<protein>
    <recommendedName>
        <fullName evidence="3">Tetratricopeptide repeat protein</fullName>
    </recommendedName>
</protein>
<sequence length="771" mass="89688">MITIAIDEQGDFNFLNLNGNPDTNNKNAQFIAGVVYDDLDDPQDANFERQRLDRFFRAVAKDYSYSYPESFYTKIKGFVTKTSESNLPEDIEELNLLDLSAEKETNKPNPYAEKFTVTDKEKAKYTDAVSAALPEFFEHGTYLGKELIPVPRKGYYSIAVMLKSQKGKRMFLDEGAGMLINDDIGSNLYWHMVDSTLARLVFHNPYHLDVKRVEFNLPTRITEVNQENVLKLEEFRVLGYKDYTFPRGKKPDSTKDYFQVVNEFTYRAALDRRVIDYNRLDIDIKTFKALSINYSAKGIKETEKYAFLYLANFLCGYFRRYGALNTSLSDMKRFKEFKDLIDELNGRAPNLLFTYDDIDDLFEKAMVAYERKHYVEALEYIYDGKHSDSYFADYYSDEWFPHIEELIHGEMDLRGIERAIQDLSYYAEAVNCNADKLLYLFEHLEQLVLNLENKQMLDGHVAYTFYDAGMTAFNHVGNSKLAAYCFNKCQELSKYVPLETYLLTLKRRVVSLTDEYRYNDAVEIAERIVNMEERIQCLRSELEGNTANPSISLGQAYSQLGQVYAYLQRSEAEENFRNALAIFDDKSADAYRTQSYLLHYYIETGDKKSYEELAYHYFGECSELNDQLSYIISLSEEEHDVQALAYALFVYVKAVYVLYKNHIDRAFLVQLKDAEKEIKKTNSVHNHPWELIYTYLSLIAIEAKENTIALVWRDKIKNSIVNPGNSIQCSILYGLVQFHEKFGDAQQAQLYRKQLVAKGIDVRAAMTYMSR</sequence>
<dbReference type="AlphaFoldDB" id="A0A6N3AS80"/>
<proteinExistence type="predicted"/>
<dbReference type="InterPro" id="IPR011990">
    <property type="entry name" value="TPR-like_helical_dom_sf"/>
</dbReference>
<feature type="coiled-coil region" evidence="1">
    <location>
        <begin position="521"/>
        <end position="548"/>
    </location>
</feature>
<reference evidence="2" key="1">
    <citation type="submission" date="2019-11" db="EMBL/GenBank/DDBJ databases">
        <authorList>
            <person name="Feng L."/>
        </authorList>
    </citation>
    <scope>NUCLEOTIDE SEQUENCE</scope>
    <source>
        <strain evidence="2">VatypicaLFYP47</strain>
    </source>
</reference>
<gene>
    <name evidence="2" type="ORF">VALFYP47_00096</name>
</gene>
<organism evidence="2">
    <name type="scientific">Veillonella atypica</name>
    <dbReference type="NCBI Taxonomy" id="39777"/>
    <lineage>
        <taxon>Bacteria</taxon>
        <taxon>Bacillati</taxon>
        <taxon>Bacillota</taxon>
        <taxon>Negativicutes</taxon>
        <taxon>Veillonellales</taxon>
        <taxon>Veillonellaceae</taxon>
        <taxon>Veillonella</taxon>
    </lineage>
</organism>
<evidence type="ECO:0000313" key="2">
    <source>
        <dbReference type="EMBL" id="VYT95304.1"/>
    </source>
</evidence>
<evidence type="ECO:0008006" key="3">
    <source>
        <dbReference type="Google" id="ProtNLM"/>
    </source>
</evidence>
<dbReference type="SUPFAM" id="SSF48452">
    <property type="entry name" value="TPR-like"/>
    <property type="match status" value="1"/>
</dbReference>
<accession>A0A6N3AS80</accession>
<dbReference type="EMBL" id="CACRUN010000012">
    <property type="protein sequence ID" value="VYT95304.1"/>
    <property type="molecule type" value="Genomic_DNA"/>
</dbReference>
<keyword evidence="1" id="KW-0175">Coiled coil</keyword>
<evidence type="ECO:0000256" key="1">
    <source>
        <dbReference type="SAM" id="Coils"/>
    </source>
</evidence>
<name>A0A6N3AS80_9FIRM</name>
<dbReference type="RefSeq" id="WP_156718004.1">
    <property type="nucleotide sequence ID" value="NZ_CACRUN010000012.1"/>
</dbReference>